<dbReference type="EMBL" id="JBHMBW010000026">
    <property type="protein sequence ID" value="MFB9626943.1"/>
    <property type="molecule type" value="Genomic_DNA"/>
</dbReference>
<evidence type="ECO:0000256" key="1">
    <source>
        <dbReference type="SAM" id="SignalP"/>
    </source>
</evidence>
<comment type="caution">
    <text evidence="3">The sequence shown here is derived from an EMBL/GenBank/DDBJ whole genome shotgun (WGS) entry which is preliminary data.</text>
</comment>
<proteinExistence type="predicted"/>
<gene>
    <name evidence="3" type="ORF">ACFFSA_27980</name>
</gene>
<feature type="signal peptide" evidence="1">
    <location>
        <begin position="1"/>
        <end position="15"/>
    </location>
</feature>
<evidence type="ECO:0000313" key="3">
    <source>
        <dbReference type="EMBL" id="MFB9626943.1"/>
    </source>
</evidence>
<dbReference type="PANTHER" id="PTHR36933">
    <property type="entry name" value="SLL0788 PROTEIN"/>
    <property type="match status" value="1"/>
</dbReference>
<dbReference type="Proteomes" id="UP001589532">
    <property type="component" value="Unassembled WGS sequence"/>
</dbReference>
<organism evidence="3 4">
    <name type="scientific">Nonomuraea helvata</name>
    <dbReference type="NCBI Taxonomy" id="37484"/>
    <lineage>
        <taxon>Bacteria</taxon>
        <taxon>Bacillati</taxon>
        <taxon>Actinomycetota</taxon>
        <taxon>Actinomycetes</taxon>
        <taxon>Streptosporangiales</taxon>
        <taxon>Streptosporangiaceae</taxon>
        <taxon>Nonomuraea</taxon>
    </lineage>
</organism>
<dbReference type="Pfam" id="PF03713">
    <property type="entry name" value="DUF305"/>
    <property type="match status" value="1"/>
</dbReference>
<sequence length="161" mass="17635">MALLGLVLAAGCAAAADTSSDTSVDHVKVDVVFSQEMIAHHQQTIQLAEVAAERGRSSYVRELAKKLIPEEKADIEMMSSWLRSWREPLPPEPTTRMGSELKAGAEFDRQWLKELSGHLEHGVMMAEEVRKAGRHGPTLELADKVVQAQKAELADIAEHAG</sequence>
<dbReference type="RefSeq" id="WP_344997851.1">
    <property type="nucleotide sequence ID" value="NZ_BAAAXV010000009.1"/>
</dbReference>
<protein>
    <submittedName>
        <fullName evidence="3">DUF305 domain-containing protein</fullName>
    </submittedName>
</protein>
<keyword evidence="4" id="KW-1185">Reference proteome</keyword>
<dbReference type="InterPro" id="IPR012347">
    <property type="entry name" value="Ferritin-like"/>
</dbReference>
<evidence type="ECO:0000313" key="4">
    <source>
        <dbReference type="Proteomes" id="UP001589532"/>
    </source>
</evidence>
<feature type="domain" description="DUF305" evidence="2">
    <location>
        <begin position="30"/>
        <end position="157"/>
    </location>
</feature>
<dbReference type="Gene3D" id="1.20.1260.10">
    <property type="match status" value="1"/>
</dbReference>
<keyword evidence="1" id="KW-0732">Signal</keyword>
<reference evidence="3 4" key="1">
    <citation type="submission" date="2024-09" db="EMBL/GenBank/DDBJ databases">
        <authorList>
            <person name="Sun Q."/>
            <person name="Mori K."/>
        </authorList>
    </citation>
    <scope>NUCLEOTIDE SEQUENCE [LARGE SCALE GENOMIC DNA]</scope>
    <source>
        <strain evidence="3 4">JCM 3143</strain>
    </source>
</reference>
<dbReference type="InterPro" id="IPR005183">
    <property type="entry name" value="DUF305_CopM-like"/>
</dbReference>
<name>A0ABV5S813_9ACTN</name>
<dbReference type="PANTHER" id="PTHR36933:SF1">
    <property type="entry name" value="SLL0788 PROTEIN"/>
    <property type="match status" value="1"/>
</dbReference>
<evidence type="ECO:0000259" key="2">
    <source>
        <dbReference type="Pfam" id="PF03713"/>
    </source>
</evidence>
<feature type="chain" id="PRO_5045179496" evidence="1">
    <location>
        <begin position="16"/>
        <end position="161"/>
    </location>
</feature>
<accession>A0ABV5S813</accession>